<evidence type="ECO:0000313" key="2">
    <source>
        <dbReference type="Proteomes" id="UP001202180"/>
    </source>
</evidence>
<comment type="caution">
    <text evidence="1">The sequence shown here is derived from an EMBL/GenBank/DDBJ whole genome shotgun (WGS) entry which is preliminary data.</text>
</comment>
<proteinExistence type="predicted"/>
<protein>
    <recommendedName>
        <fullName evidence="3">BrnT family toxin</fullName>
    </recommendedName>
</protein>
<dbReference type="Proteomes" id="UP001202180">
    <property type="component" value="Unassembled WGS sequence"/>
</dbReference>
<accession>A0ABT0HUH4</accession>
<name>A0ABT0HUH4_9BACT</name>
<evidence type="ECO:0008006" key="3">
    <source>
        <dbReference type="Google" id="ProtNLM"/>
    </source>
</evidence>
<organism evidence="1 2">
    <name type="scientific">Spirosoma liriopis</name>
    <dbReference type="NCBI Taxonomy" id="2937440"/>
    <lineage>
        <taxon>Bacteria</taxon>
        <taxon>Pseudomonadati</taxon>
        <taxon>Bacteroidota</taxon>
        <taxon>Cytophagia</taxon>
        <taxon>Cytophagales</taxon>
        <taxon>Cytophagaceae</taxon>
        <taxon>Spirosoma</taxon>
    </lineage>
</organism>
<gene>
    <name evidence="1" type="ORF">M0L20_28500</name>
</gene>
<reference evidence="1 2" key="1">
    <citation type="submission" date="2022-04" db="EMBL/GenBank/DDBJ databases">
        <title>Spirosoma sp. strain RP8 genome sequencing and assembly.</title>
        <authorList>
            <person name="Jung Y."/>
        </authorList>
    </citation>
    <scope>NUCLEOTIDE SEQUENCE [LARGE SCALE GENOMIC DNA]</scope>
    <source>
        <strain evidence="1 2">RP8</strain>
    </source>
</reference>
<sequence>MNFEWDDGNLTKLKRIQDSGRFIEQQEIESVFADGHQLITQTYSDEQTGEERYMIRGLSNQNRVLSDLFVIRQPGDRIRVLNAWKTKQAKLKEYHANKTE</sequence>
<keyword evidence="2" id="KW-1185">Reference proteome</keyword>
<dbReference type="RefSeq" id="WP_248480612.1">
    <property type="nucleotide sequence ID" value="NZ_JALPRF010000012.1"/>
</dbReference>
<evidence type="ECO:0000313" key="1">
    <source>
        <dbReference type="EMBL" id="MCK8495840.1"/>
    </source>
</evidence>
<dbReference type="EMBL" id="JALPRF010000012">
    <property type="protein sequence ID" value="MCK8495840.1"/>
    <property type="molecule type" value="Genomic_DNA"/>
</dbReference>